<dbReference type="Proteomes" id="UP000036520">
    <property type="component" value="Chromosome"/>
</dbReference>
<dbReference type="PANTHER" id="PTHR30572">
    <property type="entry name" value="MEMBRANE COMPONENT OF TRANSPORTER-RELATED"/>
    <property type="match status" value="1"/>
</dbReference>
<dbReference type="PANTHER" id="PTHR30572:SF4">
    <property type="entry name" value="ABC TRANSPORTER PERMEASE YTRF"/>
    <property type="match status" value="1"/>
</dbReference>
<evidence type="ECO:0000256" key="7">
    <source>
        <dbReference type="SAM" id="Phobius"/>
    </source>
</evidence>
<feature type="transmembrane region" description="Helical" evidence="7">
    <location>
        <begin position="345"/>
        <end position="372"/>
    </location>
</feature>
<keyword evidence="5 7" id="KW-0472">Membrane</keyword>
<keyword evidence="2" id="KW-1003">Cell membrane</keyword>
<reference evidence="10 11" key="1">
    <citation type="submission" date="2015-07" db="EMBL/GenBank/DDBJ databases">
        <authorList>
            <person name="Kim K.M."/>
        </authorList>
    </citation>
    <scope>NUCLEOTIDE SEQUENCE [LARGE SCALE GENOMIC DNA]</scope>
    <source>
        <strain evidence="10 11">KCTC 12363</strain>
    </source>
</reference>
<accession>A0A0H4PVU9</accession>
<keyword evidence="4 7" id="KW-1133">Transmembrane helix</keyword>
<feature type="transmembrane region" description="Helical" evidence="7">
    <location>
        <begin position="25"/>
        <end position="49"/>
    </location>
</feature>
<dbReference type="Pfam" id="PF02687">
    <property type="entry name" value="FtsX"/>
    <property type="match status" value="1"/>
</dbReference>
<keyword evidence="11" id="KW-1185">Reference proteome</keyword>
<organism evidence="10 11">
    <name type="scientific">Cyclobacterium amurskyense</name>
    <dbReference type="NCBI Taxonomy" id="320787"/>
    <lineage>
        <taxon>Bacteria</taxon>
        <taxon>Pseudomonadati</taxon>
        <taxon>Bacteroidota</taxon>
        <taxon>Cytophagia</taxon>
        <taxon>Cytophagales</taxon>
        <taxon>Cyclobacteriaceae</taxon>
        <taxon>Cyclobacterium</taxon>
    </lineage>
</organism>
<evidence type="ECO:0000256" key="6">
    <source>
        <dbReference type="ARBA" id="ARBA00038076"/>
    </source>
</evidence>
<dbReference type="InterPro" id="IPR050250">
    <property type="entry name" value="Macrolide_Exporter_MacB"/>
</dbReference>
<dbReference type="PATRIC" id="fig|320787.5.peg.3394"/>
<dbReference type="InterPro" id="IPR025857">
    <property type="entry name" value="MacB_PCD"/>
</dbReference>
<dbReference type="EMBL" id="CP012040">
    <property type="protein sequence ID" value="AKP52507.1"/>
    <property type="molecule type" value="Genomic_DNA"/>
</dbReference>
<dbReference type="AlphaFoldDB" id="A0A0H4PVU9"/>
<feature type="transmembrane region" description="Helical" evidence="7">
    <location>
        <begin position="384"/>
        <end position="407"/>
    </location>
</feature>
<evidence type="ECO:0000256" key="4">
    <source>
        <dbReference type="ARBA" id="ARBA00022989"/>
    </source>
</evidence>
<feature type="transmembrane region" description="Helical" evidence="7">
    <location>
        <begin position="296"/>
        <end position="321"/>
    </location>
</feature>
<evidence type="ECO:0000256" key="3">
    <source>
        <dbReference type="ARBA" id="ARBA00022692"/>
    </source>
</evidence>
<dbReference type="Pfam" id="PF12704">
    <property type="entry name" value="MacB_PCD"/>
    <property type="match status" value="1"/>
</dbReference>
<dbReference type="GO" id="GO:0022857">
    <property type="term" value="F:transmembrane transporter activity"/>
    <property type="evidence" value="ECO:0007669"/>
    <property type="project" value="TreeGrafter"/>
</dbReference>
<sequence length="421" mass="45719">MATYGQFMNLLENIREAFRSVKSNLLRTILTGLIIAIGITSLVGMLTAIDAMKAQIEESLSGFGANNFDVRSKGFSGGRATSSGIAQKNYPNITFREASEFQDKYNQRGVSTVTTFVSGSAEVKKDSKKTNPNSRIIGGDENYFLIKGVAIDKGRSFSNVEIEYGNNVCVIGTEIQKTLFDDKENPLNQYISFYGKRYTIVGIMEKQGGVGGDSGADRAIIIPILNARNLDKRGSFRYTITIAGQDPLKLQYEMGQATGIMRAIREDGVGMEDSFEVVKSQTLGESLEEIAGYLRIGGFGIGFITLLGASIGLMNIMLVSVTERTREIGIRKAMGATPLRIRQQFLIEAIVICVLGGILGVIMGIGIGNIVGNTVGPGGFLIPWVWIIFSFVVCILVGLFSGLLPAYKASKLDPIESLRYE</sequence>
<dbReference type="KEGG" id="camu:CA2015_3107"/>
<dbReference type="GO" id="GO:0005886">
    <property type="term" value="C:plasma membrane"/>
    <property type="evidence" value="ECO:0007669"/>
    <property type="project" value="UniProtKB-SubCell"/>
</dbReference>
<feature type="domain" description="ABC3 transporter permease C-terminal" evidence="8">
    <location>
        <begin position="301"/>
        <end position="414"/>
    </location>
</feature>
<evidence type="ECO:0000313" key="10">
    <source>
        <dbReference type="EMBL" id="AKP52507.1"/>
    </source>
</evidence>
<comment type="similarity">
    <text evidence="6">Belongs to the ABC-4 integral membrane protein family.</text>
</comment>
<gene>
    <name evidence="10" type="ORF">CA2015_3107</name>
</gene>
<evidence type="ECO:0000259" key="8">
    <source>
        <dbReference type="Pfam" id="PF02687"/>
    </source>
</evidence>
<name>A0A0H4PVU9_9BACT</name>
<feature type="domain" description="MacB-like periplasmic core" evidence="9">
    <location>
        <begin position="28"/>
        <end position="230"/>
    </location>
</feature>
<protein>
    <submittedName>
        <fullName evidence="10">ABC transporter efflux protein</fullName>
    </submittedName>
</protein>
<comment type="subcellular location">
    <subcellularLocation>
        <location evidence="1">Cell membrane</location>
        <topology evidence="1">Multi-pass membrane protein</topology>
    </subcellularLocation>
</comment>
<evidence type="ECO:0000256" key="2">
    <source>
        <dbReference type="ARBA" id="ARBA00022475"/>
    </source>
</evidence>
<keyword evidence="3 7" id="KW-0812">Transmembrane</keyword>
<evidence type="ECO:0000313" key="11">
    <source>
        <dbReference type="Proteomes" id="UP000036520"/>
    </source>
</evidence>
<evidence type="ECO:0000256" key="5">
    <source>
        <dbReference type="ARBA" id="ARBA00023136"/>
    </source>
</evidence>
<dbReference type="STRING" id="320787.CA2015_3107"/>
<evidence type="ECO:0000256" key="1">
    <source>
        <dbReference type="ARBA" id="ARBA00004651"/>
    </source>
</evidence>
<dbReference type="InterPro" id="IPR003838">
    <property type="entry name" value="ABC3_permease_C"/>
</dbReference>
<proteinExistence type="inferred from homology"/>
<evidence type="ECO:0000259" key="9">
    <source>
        <dbReference type="Pfam" id="PF12704"/>
    </source>
</evidence>